<protein>
    <recommendedName>
        <fullName evidence="10">Phosphate transporter</fullName>
    </recommendedName>
</protein>
<keyword evidence="3" id="KW-0592">Phosphate transport</keyword>
<dbReference type="InterPro" id="IPR001204">
    <property type="entry name" value="Phos_transporter"/>
</dbReference>
<keyword evidence="4 7" id="KW-0812">Transmembrane</keyword>
<feature type="transmembrane region" description="Helical" evidence="7">
    <location>
        <begin position="34"/>
        <end position="58"/>
    </location>
</feature>
<keyword evidence="2" id="KW-0813">Transport</keyword>
<dbReference type="GO" id="GO:0016020">
    <property type="term" value="C:membrane"/>
    <property type="evidence" value="ECO:0007669"/>
    <property type="project" value="UniProtKB-SubCell"/>
</dbReference>
<feature type="transmembrane region" description="Helical" evidence="7">
    <location>
        <begin position="79"/>
        <end position="97"/>
    </location>
</feature>
<dbReference type="PANTHER" id="PTHR11101">
    <property type="entry name" value="PHOSPHATE TRANSPORTER"/>
    <property type="match status" value="1"/>
</dbReference>
<gene>
    <name evidence="8" type="ORF">KFK09_019945</name>
</gene>
<evidence type="ECO:0000313" key="9">
    <source>
        <dbReference type="Proteomes" id="UP000829196"/>
    </source>
</evidence>
<dbReference type="Proteomes" id="UP000829196">
    <property type="component" value="Unassembled WGS sequence"/>
</dbReference>
<dbReference type="AlphaFoldDB" id="A0A8T3ASM8"/>
<evidence type="ECO:0000256" key="4">
    <source>
        <dbReference type="ARBA" id="ARBA00022692"/>
    </source>
</evidence>
<evidence type="ECO:0008006" key="10">
    <source>
        <dbReference type="Google" id="ProtNLM"/>
    </source>
</evidence>
<evidence type="ECO:0000256" key="7">
    <source>
        <dbReference type="SAM" id="Phobius"/>
    </source>
</evidence>
<name>A0A8T3ASM8_DENNO</name>
<keyword evidence="9" id="KW-1185">Reference proteome</keyword>
<dbReference type="PANTHER" id="PTHR11101:SF80">
    <property type="entry name" value="PHOSPHATE TRANSPORTER"/>
    <property type="match status" value="1"/>
</dbReference>
<keyword evidence="5 7" id="KW-1133">Transmembrane helix</keyword>
<evidence type="ECO:0000313" key="8">
    <source>
        <dbReference type="EMBL" id="KAI0499044.1"/>
    </source>
</evidence>
<evidence type="ECO:0000256" key="1">
    <source>
        <dbReference type="ARBA" id="ARBA00004141"/>
    </source>
</evidence>
<comment type="subcellular location">
    <subcellularLocation>
        <location evidence="1">Membrane</location>
        <topology evidence="1">Multi-pass membrane protein</topology>
    </subcellularLocation>
</comment>
<dbReference type="GO" id="GO:0035435">
    <property type="term" value="P:phosphate ion transmembrane transport"/>
    <property type="evidence" value="ECO:0007669"/>
    <property type="project" value="TreeGrafter"/>
</dbReference>
<accession>A0A8T3ASM8</accession>
<evidence type="ECO:0000256" key="3">
    <source>
        <dbReference type="ARBA" id="ARBA00022592"/>
    </source>
</evidence>
<evidence type="ECO:0000256" key="2">
    <source>
        <dbReference type="ARBA" id="ARBA00022448"/>
    </source>
</evidence>
<dbReference type="EMBL" id="JAGYWB010000014">
    <property type="protein sequence ID" value="KAI0499044.1"/>
    <property type="molecule type" value="Genomic_DNA"/>
</dbReference>
<evidence type="ECO:0000256" key="6">
    <source>
        <dbReference type="ARBA" id="ARBA00023136"/>
    </source>
</evidence>
<dbReference type="GO" id="GO:0005315">
    <property type="term" value="F:phosphate transmembrane transporter activity"/>
    <property type="evidence" value="ECO:0007669"/>
    <property type="project" value="InterPro"/>
</dbReference>
<dbReference type="Pfam" id="PF01384">
    <property type="entry name" value="PHO4"/>
    <property type="match status" value="1"/>
</dbReference>
<proteinExistence type="predicted"/>
<keyword evidence="6 7" id="KW-0472">Membrane</keyword>
<reference evidence="8" key="1">
    <citation type="journal article" date="2022" name="Front. Genet.">
        <title>Chromosome-Scale Assembly of the Dendrobium nobile Genome Provides Insights Into the Molecular Mechanism of the Biosynthesis of the Medicinal Active Ingredient of Dendrobium.</title>
        <authorList>
            <person name="Xu Q."/>
            <person name="Niu S.-C."/>
            <person name="Li K.-L."/>
            <person name="Zheng P.-J."/>
            <person name="Zhang X.-J."/>
            <person name="Jia Y."/>
            <person name="Liu Y."/>
            <person name="Niu Y.-X."/>
            <person name="Yu L.-H."/>
            <person name="Chen D.-F."/>
            <person name="Zhang G.-Q."/>
        </authorList>
    </citation>
    <scope>NUCLEOTIDE SEQUENCE</scope>
    <source>
        <tissue evidence="8">Leaf</tissue>
    </source>
</reference>
<organism evidence="8 9">
    <name type="scientific">Dendrobium nobile</name>
    <name type="common">Orchid</name>
    <dbReference type="NCBI Taxonomy" id="94219"/>
    <lineage>
        <taxon>Eukaryota</taxon>
        <taxon>Viridiplantae</taxon>
        <taxon>Streptophyta</taxon>
        <taxon>Embryophyta</taxon>
        <taxon>Tracheophyta</taxon>
        <taxon>Spermatophyta</taxon>
        <taxon>Magnoliopsida</taxon>
        <taxon>Liliopsida</taxon>
        <taxon>Asparagales</taxon>
        <taxon>Orchidaceae</taxon>
        <taxon>Epidendroideae</taxon>
        <taxon>Malaxideae</taxon>
        <taxon>Dendrobiinae</taxon>
        <taxon>Dendrobium</taxon>
    </lineage>
</organism>
<dbReference type="OrthoDB" id="1900649at2759"/>
<sequence length="100" mass="10789">MIYATSAKIRALSYLGWNIGANDVANAMGTSEDFVALSLLLEVAIASVLEFFGALSMGTHVTSTMHKRVLVASVFQGKNSFLFVGLLSSIGYFRYFVAVL</sequence>
<comment type="caution">
    <text evidence="8">The sequence shown here is derived from an EMBL/GenBank/DDBJ whole genome shotgun (WGS) entry which is preliminary data.</text>
</comment>
<evidence type="ECO:0000256" key="5">
    <source>
        <dbReference type="ARBA" id="ARBA00022989"/>
    </source>
</evidence>